<dbReference type="InterPro" id="IPR005583">
    <property type="entry name" value="YaaA"/>
</dbReference>
<comment type="similarity">
    <text evidence="1">Belongs to the UPF0246 family.</text>
</comment>
<organism evidence="2 3">
    <name type="scientific">Candidatus Cryptobacteroides merdavium</name>
    <dbReference type="NCBI Taxonomy" id="2840769"/>
    <lineage>
        <taxon>Bacteria</taxon>
        <taxon>Pseudomonadati</taxon>
        <taxon>Bacteroidota</taxon>
        <taxon>Bacteroidia</taxon>
        <taxon>Bacteroidales</taxon>
        <taxon>Candidatus Cryptobacteroides</taxon>
    </lineage>
</organism>
<reference evidence="2" key="2">
    <citation type="journal article" date="2021" name="PeerJ">
        <title>Extensive microbial diversity within the chicken gut microbiome revealed by metagenomics and culture.</title>
        <authorList>
            <person name="Gilroy R."/>
            <person name="Ravi A."/>
            <person name="Getino M."/>
            <person name="Pursley I."/>
            <person name="Horton D.L."/>
            <person name="Alikhan N.F."/>
            <person name="Baker D."/>
            <person name="Gharbi K."/>
            <person name="Hall N."/>
            <person name="Watson M."/>
            <person name="Adriaenssens E.M."/>
            <person name="Foster-Nyarko E."/>
            <person name="Jarju S."/>
            <person name="Secka A."/>
            <person name="Antonio M."/>
            <person name="Oren A."/>
            <person name="Chaudhuri R.R."/>
            <person name="La Ragione R."/>
            <person name="Hildebrand F."/>
            <person name="Pallen M.J."/>
        </authorList>
    </citation>
    <scope>NUCLEOTIDE SEQUENCE</scope>
    <source>
        <strain evidence="2">D5-748</strain>
    </source>
</reference>
<dbReference type="AlphaFoldDB" id="A0A9D9EET3"/>
<dbReference type="HAMAP" id="MF_00652">
    <property type="entry name" value="UPF0246"/>
    <property type="match status" value="1"/>
</dbReference>
<evidence type="ECO:0000313" key="2">
    <source>
        <dbReference type="EMBL" id="MBO8445660.1"/>
    </source>
</evidence>
<dbReference type="Proteomes" id="UP000823619">
    <property type="component" value="Unassembled WGS sequence"/>
</dbReference>
<evidence type="ECO:0000313" key="3">
    <source>
        <dbReference type="Proteomes" id="UP000823619"/>
    </source>
</evidence>
<dbReference type="PANTHER" id="PTHR30283:SF4">
    <property type="entry name" value="PEROXIDE STRESS RESISTANCE PROTEIN YAAA"/>
    <property type="match status" value="1"/>
</dbReference>
<dbReference type="GO" id="GO:0005829">
    <property type="term" value="C:cytosol"/>
    <property type="evidence" value="ECO:0007669"/>
    <property type="project" value="TreeGrafter"/>
</dbReference>
<reference evidence="2" key="1">
    <citation type="submission" date="2020-10" db="EMBL/GenBank/DDBJ databases">
        <authorList>
            <person name="Gilroy R."/>
        </authorList>
    </citation>
    <scope>NUCLEOTIDE SEQUENCE</scope>
    <source>
        <strain evidence="2">D5-748</strain>
    </source>
</reference>
<sequence>MITWIAFAKTMGGKDSALRIPFVTEPEFLGRAHVTADHMAGLSETELMDLLKVSAQIACRTSEQYQMISRGEAEILPALAAYTGAVFRRIAPSGFEKGDWLFAQDHLRIMSSLYGILRPLDGISAYRLEATASLDGQNTVAASWRPLLTESFISLVKDSGGVLLDLASEEMRLFLDWNAVMSSVRVVRPDFYERRSGRLKSVTMYAKMCRGEMVRHVVLNRIDSPEELAGFSWDGFSYDPSVSTGDHMVFVRG</sequence>
<dbReference type="GO" id="GO:0033194">
    <property type="term" value="P:response to hydroperoxide"/>
    <property type="evidence" value="ECO:0007669"/>
    <property type="project" value="TreeGrafter"/>
</dbReference>
<accession>A0A9D9EET3</accession>
<gene>
    <name evidence="2" type="ORF">IAC23_08230</name>
</gene>
<proteinExistence type="inferred from homology"/>
<name>A0A9D9EET3_9BACT</name>
<comment type="caution">
    <text evidence="2">The sequence shown here is derived from an EMBL/GenBank/DDBJ whole genome shotgun (WGS) entry which is preliminary data.</text>
</comment>
<dbReference type="Pfam" id="PF03883">
    <property type="entry name" value="H2O2_YaaD"/>
    <property type="match status" value="1"/>
</dbReference>
<dbReference type="EMBL" id="JADIMO010000101">
    <property type="protein sequence ID" value="MBO8445660.1"/>
    <property type="molecule type" value="Genomic_DNA"/>
</dbReference>
<evidence type="ECO:0000256" key="1">
    <source>
        <dbReference type="HAMAP-Rule" id="MF_00652"/>
    </source>
</evidence>
<protein>
    <recommendedName>
        <fullName evidence="1">UPF0246 protein IAC23_08230</fullName>
    </recommendedName>
</protein>
<dbReference type="PANTHER" id="PTHR30283">
    <property type="entry name" value="PEROXIDE STRESS RESPONSE PROTEIN YAAA"/>
    <property type="match status" value="1"/>
</dbReference>